<evidence type="ECO:0000313" key="2">
    <source>
        <dbReference type="Proteomes" id="UP000716291"/>
    </source>
</evidence>
<dbReference type="OrthoDB" id="10274384at2759"/>
<accession>A0A9P6XDB3</accession>
<proteinExistence type="predicted"/>
<gene>
    <name evidence="1" type="ORF">G6F64_003960</name>
</gene>
<dbReference type="AlphaFoldDB" id="A0A9P6XDB3"/>
<organism evidence="1 2">
    <name type="scientific">Rhizopus oryzae</name>
    <name type="common">Mucormycosis agent</name>
    <name type="synonym">Rhizopus arrhizus var. delemar</name>
    <dbReference type="NCBI Taxonomy" id="64495"/>
    <lineage>
        <taxon>Eukaryota</taxon>
        <taxon>Fungi</taxon>
        <taxon>Fungi incertae sedis</taxon>
        <taxon>Mucoromycota</taxon>
        <taxon>Mucoromycotina</taxon>
        <taxon>Mucoromycetes</taxon>
        <taxon>Mucorales</taxon>
        <taxon>Mucorineae</taxon>
        <taxon>Rhizopodaceae</taxon>
        <taxon>Rhizopus</taxon>
    </lineage>
</organism>
<sequence length="79" mass="8998">MEFINYNSLTDLYDYKSSSDELELENVTLKHGNIEKLIDCESASEMEATKMEDVINSLATEMNVISIVHNKKYNNYGVG</sequence>
<protein>
    <submittedName>
        <fullName evidence="1">Uncharacterized protein</fullName>
    </submittedName>
</protein>
<reference evidence="1" key="1">
    <citation type="journal article" date="2020" name="Microb. Genom.">
        <title>Genetic diversity of clinical and environmental Mucorales isolates obtained from an investigation of mucormycosis cases among solid organ transplant recipients.</title>
        <authorList>
            <person name="Nguyen M.H."/>
            <person name="Kaul D."/>
            <person name="Muto C."/>
            <person name="Cheng S.J."/>
            <person name="Richter R.A."/>
            <person name="Bruno V.M."/>
            <person name="Liu G."/>
            <person name="Beyhan S."/>
            <person name="Sundermann A.J."/>
            <person name="Mounaud S."/>
            <person name="Pasculle A.W."/>
            <person name="Nierman W.C."/>
            <person name="Driscoll E."/>
            <person name="Cumbie R."/>
            <person name="Clancy C.J."/>
            <person name="Dupont C.L."/>
        </authorList>
    </citation>
    <scope>NUCLEOTIDE SEQUENCE</scope>
    <source>
        <strain evidence="1">GL11</strain>
    </source>
</reference>
<keyword evidence="2" id="KW-1185">Reference proteome</keyword>
<dbReference type="EMBL" id="JAANQT010000411">
    <property type="protein sequence ID" value="KAG1311238.1"/>
    <property type="molecule type" value="Genomic_DNA"/>
</dbReference>
<dbReference type="Proteomes" id="UP000716291">
    <property type="component" value="Unassembled WGS sequence"/>
</dbReference>
<name>A0A9P6XDB3_RHIOR</name>
<comment type="caution">
    <text evidence="1">The sequence shown here is derived from an EMBL/GenBank/DDBJ whole genome shotgun (WGS) entry which is preliminary data.</text>
</comment>
<evidence type="ECO:0000313" key="1">
    <source>
        <dbReference type="EMBL" id="KAG1311238.1"/>
    </source>
</evidence>